<dbReference type="RefSeq" id="WP_005742333.1">
    <property type="nucleotide sequence ID" value="NZ_CP031226.1"/>
</dbReference>
<feature type="transmembrane region" description="Helical" evidence="1">
    <location>
        <begin position="117"/>
        <end position="134"/>
    </location>
</feature>
<evidence type="ECO:0000313" key="2">
    <source>
        <dbReference type="EMBL" id="AXH59476.1"/>
    </source>
</evidence>
<dbReference type="EMBL" id="CP031226">
    <property type="protein sequence ID" value="AXH59476.1"/>
    <property type="molecule type" value="Genomic_DNA"/>
</dbReference>
<reference evidence="2 3" key="1">
    <citation type="journal article" date="2011" name="PLoS Pathog.">
        <title>Dynamic evolution of pathogenicity revealed by sequencing and comparative genomics of 19 Pseudomonas syringae isolates.</title>
        <authorList>
            <person name="Baltrus D.A."/>
            <person name="Nishimura M.T."/>
            <person name="Romanchuk A."/>
            <person name="Chang J.H."/>
            <person name="Mukhtar M.S."/>
            <person name="Cherkis K."/>
            <person name="Roach J."/>
            <person name="Grant S.R."/>
            <person name="Jones C.D."/>
            <person name="Dangl J.L."/>
        </authorList>
    </citation>
    <scope>NUCLEOTIDE SEQUENCE [LARGE SCALE GENOMIC DNA]</scope>
    <source>
        <strain evidence="2 3">M301315</strain>
    </source>
</reference>
<keyword evidence="1" id="KW-1133">Transmembrane helix</keyword>
<evidence type="ECO:0000256" key="1">
    <source>
        <dbReference type="SAM" id="Phobius"/>
    </source>
</evidence>
<feature type="transmembrane region" description="Helical" evidence="1">
    <location>
        <begin position="77"/>
        <end position="97"/>
    </location>
</feature>
<geneLocation type="plasmid" evidence="3">
    <name>pmppla107</name>
</geneLocation>
<protein>
    <submittedName>
        <fullName evidence="2">Uncharacterized protein</fullName>
    </submittedName>
</protein>
<feature type="transmembrane region" description="Helical" evidence="1">
    <location>
        <begin position="42"/>
        <end position="65"/>
    </location>
</feature>
<dbReference type="GeneID" id="39474297"/>
<proteinExistence type="predicted"/>
<organism evidence="2 3">
    <name type="scientific">Pseudomonas amygdali pv. lachrymans str. M301315</name>
    <dbReference type="NCBI Taxonomy" id="629260"/>
    <lineage>
        <taxon>Bacteria</taxon>
        <taxon>Pseudomonadati</taxon>
        <taxon>Pseudomonadota</taxon>
        <taxon>Gammaproteobacteria</taxon>
        <taxon>Pseudomonadales</taxon>
        <taxon>Pseudomonadaceae</taxon>
        <taxon>Pseudomonas</taxon>
        <taxon>Pseudomonas amygdali</taxon>
    </lineage>
</organism>
<feature type="transmembrane region" description="Helical" evidence="1">
    <location>
        <begin position="310"/>
        <end position="331"/>
    </location>
</feature>
<dbReference type="AlphaFoldDB" id="A0AAD0M5X6"/>
<gene>
    <name evidence="2" type="ORF">PLA107_030075</name>
</gene>
<keyword evidence="1" id="KW-0472">Membrane</keyword>
<feature type="transmembrane region" description="Helical" evidence="1">
    <location>
        <begin position="12"/>
        <end position="30"/>
    </location>
</feature>
<name>A0AAD0M5X6_PSEAV</name>
<keyword evidence="1" id="KW-0812">Transmembrane</keyword>
<dbReference type="Proteomes" id="UP000006426">
    <property type="component" value="Plasmid pmppla107"/>
</dbReference>
<keyword evidence="2" id="KW-0614">Plasmid</keyword>
<feature type="transmembrane region" description="Helical" evidence="1">
    <location>
        <begin position="146"/>
        <end position="164"/>
    </location>
</feature>
<accession>A0AAD0M5X6</accession>
<evidence type="ECO:0000313" key="3">
    <source>
        <dbReference type="Proteomes" id="UP000006426"/>
    </source>
</evidence>
<sequence length="346" mass="39032">MGFLKRIYQGSPMLSCFLIICLSHLLLVTFDTYSEDSFISTFYPGAVSWRGPYETLVWLGFWLAFGRSYSATSLWKVFIASSLFALLMVMDSLWLEFWGMFDITQFGSYVLRPQDGVMVLALVSGLALTIRGLVSGFTAQRAMHLMLMAVSSTFLIGFHILVVLEFGKTLEQRDLAALSVKATSEAFLQYCAMPGVGCYEGPYRKGGDYTITIARPLHPFVYSQFKGDVSQKRVGPTEPDNTQRLGGLAGLNEFAESKLVFMHAWNTGWLDASGIDQPEKQMAFYKKADRVRVIVDYHSAVDARNRQVAFMRPMLAVFSFVWIIGGLCMTLKHQGFSRFRRMGKRQ</sequence>